<evidence type="ECO:0000313" key="5">
    <source>
        <dbReference type="EMBL" id="MBM7279273.1"/>
    </source>
</evidence>
<organism evidence="5 6">
    <name type="scientific">Gordonia rubripertincta</name>
    <name type="common">Rhodococcus corallinus</name>
    <dbReference type="NCBI Taxonomy" id="36822"/>
    <lineage>
        <taxon>Bacteria</taxon>
        <taxon>Bacillati</taxon>
        <taxon>Actinomycetota</taxon>
        <taxon>Actinomycetes</taxon>
        <taxon>Mycobacteriales</taxon>
        <taxon>Gordoniaceae</taxon>
        <taxon>Gordonia</taxon>
    </lineage>
</organism>
<evidence type="ECO:0000313" key="6">
    <source>
        <dbReference type="Proteomes" id="UP001195196"/>
    </source>
</evidence>
<reference evidence="5" key="1">
    <citation type="submission" date="2021-02" db="EMBL/GenBank/DDBJ databases">
        <title>Taxonomy, biology and ecology of Rhodococcus bacteria occurring in California pistachio and other woody hosts as revealed by genome sequence analyses.</title>
        <authorList>
            <person name="Riely B."/>
            <person name="Gai Y."/>
        </authorList>
    </citation>
    <scope>NUCLEOTIDE SEQUENCE</scope>
    <source>
        <strain evidence="5">BP-295</strain>
    </source>
</reference>
<evidence type="ECO:0000256" key="2">
    <source>
        <dbReference type="ARBA" id="ARBA00023125"/>
    </source>
</evidence>
<gene>
    <name evidence="5" type="ORF">JTZ10_16100</name>
</gene>
<dbReference type="InterPro" id="IPR000792">
    <property type="entry name" value="Tscrpt_reg_LuxR_C"/>
</dbReference>
<dbReference type="PANTHER" id="PTHR44688">
    <property type="entry name" value="DNA-BINDING TRANSCRIPTIONAL ACTIVATOR DEVR_DOSR"/>
    <property type="match status" value="1"/>
</dbReference>
<dbReference type="PROSITE" id="PS00622">
    <property type="entry name" value="HTH_LUXR_1"/>
    <property type="match status" value="1"/>
</dbReference>
<accession>A0AAW4G7J8</accession>
<dbReference type="PROSITE" id="PS50043">
    <property type="entry name" value="HTH_LUXR_2"/>
    <property type="match status" value="1"/>
</dbReference>
<dbReference type="Proteomes" id="UP001195196">
    <property type="component" value="Unassembled WGS sequence"/>
</dbReference>
<dbReference type="EMBL" id="JAFFGU010000007">
    <property type="protein sequence ID" value="MBM7279273.1"/>
    <property type="molecule type" value="Genomic_DNA"/>
</dbReference>
<dbReference type="Gene3D" id="1.10.10.10">
    <property type="entry name" value="Winged helix-like DNA-binding domain superfamily/Winged helix DNA-binding domain"/>
    <property type="match status" value="1"/>
</dbReference>
<comment type="caution">
    <text evidence="5">The sequence shown here is derived from an EMBL/GenBank/DDBJ whole genome shotgun (WGS) entry which is preliminary data.</text>
</comment>
<dbReference type="Pfam" id="PF00196">
    <property type="entry name" value="GerE"/>
    <property type="match status" value="1"/>
</dbReference>
<dbReference type="AlphaFoldDB" id="A0AAW4G7J8"/>
<dbReference type="SMART" id="SM00421">
    <property type="entry name" value="HTH_LUXR"/>
    <property type="match status" value="1"/>
</dbReference>
<evidence type="ECO:0000256" key="3">
    <source>
        <dbReference type="ARBA" id="ARBA00023163"/>
    </source>
</evidence>
<dbReference type="SUPFAM" id="SSF46894">
    <property type="entry name" value="C-terminal effector domain of the bipartite response regulators"/>
    <property type="match status" value="1"/>
</dbReference>
<dbReference type="GO" id="GO:0003677">
    <property type="term" value="F:DNA binding"/>
    <property type="evidence" value="ECO:0007669"/>
    <property type="project" value="UniProtKB-KW"/>
</dbReference>
<protein>
    <submittedName>
        <fullName evidence="5">Response regulator transcription factor</fullName>
    </submittedName>
</protein>
<dbReference type="GO" id="GO:0006355">
    <property type="term" value="P:regulation of DNA-templated transcription"/>
    <property type="evidence" value="ECO:0007669"/>
    <property type="project" value="InterPro"/>
</dbReference>
<dbReference type="PRINTS" id="PR00038">
    <property type="entry name" value="HTHLUXR"/>
</dbReference>
<keyword evidence="3" id="KW-0804">Transcription</keyword>
<name>A0AAW4G7J8_GORRU</name>
<dbReference type="PANTHER" id="PTHR44688:SF16">
    <property type="entry name" value="DNA-BINDING TRANSCRIPTIONAL ACTIVATOR DEVR_DOSR"/>
    <property type="match status" value="1"/>
</dbReference>
<sequence>MSTDLSTIAANMVSPSAHTRICGAIDYFRFAERCDSFLLAYKNPDAADYTVIHRVGYSDSVASHLTGDLASMPEFDEQFSRCHQVTDWIDIPDFADSYSGAEVLQPEGFNNGFLMVLHDGNGRQVGMCQGNIERSHFTEHSKEILESMRPTFTDYVSKHHQRSSFRLTAREQEILDLLRRGLSNSDIGAELVLSTRTVSTHVERILRKLGVTNRVAAAMRAAETFLPEAHS</sequence>
<dbReference type="CDD" id="cd06170">
    <property type="entry name" value="LuxR_C_like"/>
    <property type="match status" value="1"/>
</dbReference>
<keyword evidence="2" id="KW-0238">DNA-binding</keyword>
<evidence type="ECO:0000256" key="1">
    <source>
        <dbReference type="ARBA" id="ARBA00023015"/>
    </source>
</evidence>
<keyword evidence="1" id="KW-0805">Transcription regulation</keyword>
<evidence type="ECO:0000259" key="4">
    <source>
        <dbReference type="PROSITE" id="PS50043"/>
    </source>
</evidence>
<dbReference type="InterPro" id="IPR016032">
    <property type="entry name" value="Sig_transdc_resp-reg_C-effctor"/>
</dbReference>
<proteinExistence type="predicted"/>
<feature type="domain" description="HTH luxR-type" evidence="4">
    <location>
        <begin position="160"/>
        <end position="225"/>
    </location>
</feature>
<dbReference type="InterPro" id="IPR036388">
    <property type="entry name" value="WH-like_DNA-bd_sf"/>
</dbReference>